<gene>
    <name evidence="1" type="ORF">AWZ03_011967</name>
</gene>
<dbReference type="Proteomes" id="UP000295192">
    <property type="component" value="Unassembled WGS sequence"/>
</dbReference>
<organism evidence="1 2">
    <name type="scientific">Drosophila navojoa</name>
    <name type="common">Fruit fly</name>
    <dbReference type="NCBI Taxonomy" id="7232"/>
    <lineage>
        <taxon>Eukaryota</taxon>
        <taxon>Metazoa</taxon>
        <taxon>Ecdysozoa</taxon>
        <taxon>Arthropoda</taxon>
        <taxon>Hexapoda</taxon>
        <taxon>Insecta</taxon>
        <taxon>Pterygota</taxon>
        <taxon>Neoptera</taxon>
        <taxon>Endopterygota</taxon>
        <taxon>Diptera</taxon>
        <taxon>Brachycera</taxon>
        <taxon>Muscomorpha</taxon>
        <taxon>Ephydroidea</taxon>
        <taxon>Drosophilidae</taxon>
        <taxon>Drosophila</taxon>
    </lineage>
</organism>
<protein>
    <submittedName>
        <fullName evidence="1">Uncharacterized protein</fullName>
    </submittedName>
</protein>
<reference evidence="1 2" key="1">
    <citation type="journal article" date="2019" name="J. Hered.">
        <title>An Improved Genome Assembly for Drosophila navojoa, the Basal Species in the mojavensis Cluster.</title>
        <authorList>
            <person name="Vanderlinde T."/>
            <person name="Dupim E.G."/>
            <person name="Nazario-Yepiz N.O."/>
            <person name="Carvalho A.B."/>
        </authorList>
    </citation>
    <scope>NUCLEOTIDE SEQUENCE [LARGE SCALE GENOMIC DNA]</scope>
    <source>
        <strain evidence="1">Navoj_Jal97</strain>
        <tissue evidence="1">Whole organism</tissue>
    </source>
</reference>
<accession>A0A484AZ28</accession>
<proteinExistence type="predicted"/>
<dbReference type="STRING" id="7232.A0A484AZ28"/>
<evidence type="ECO:0000313" key="1">
    <source>
        <dbReference type="EMBL" id="TDG41614.1"/>
    </source>
</evidence>
<comment type="caution">
    <text evidence="1">The sequence shown here is derived from an EMBL/GenBank/DDBJ whole genome shotgun (WGS) entry which is preliminary data.</text>
</comment>
<keyword evidence="2" id="KW-1185">Reference proteome</keyword>
<name>A0A484AZ28_DRONA</name>
<sequence>MIPGHQTPTKQLAQRFCEYVTDFLDANPDNGKCSNRSPTHSSLSLVPWERFPQSSQPCSIQICQHN</sequence>
<dbReference type="EMBL" id="LSRL02000326">
    <property type="protein sequence ID" value="TDG41614.1"/>
    <property type="molecule type" value="Genomic_DNA"/>
</dbReference>
<evidence type="ECO:0000313" key="2">
    <source>
        <dbReference type="Proteomes" id="UP000295192"/>
    </source>
</evidence>
<dbReference type="AlphaFoldDB" id="A0A484AZ28"/>